<dbReference type="EMBL" id="GBXM01075637">
    <property type="protein sequence ID" value="JAH32940.1"/>
    <property type="molecule type" value="Transcribed_RNA"/>
</dbReference>
<accession>A0A0E9RX38</accession>
<protein>
    <submittedName>
        <fullName evidence="1">Uncharacterized protein</fullName>
    </submittedName>
</protein>
<reference evidence="1" key="2">
    <citation type="journal article" date="2015" name="Fish Shellfish Immunol.">
        <title>Early steps in the European eel (Anguilla anguilla)-Vibrio vulnificus interaction in the gills: Role of the RtxA13 toxin.</title>
        <authorList>
            <person name="Callol A."/>
            <person name="Pajuelo D."/>
            <person name="Ebbesson L."/>
            <person name="Teles M."/>
            <person name="MacKenzie S."/>
            <person name="Amaro C."/>
        </authorList>
    </citation>
    <scope>NUCLEOTIDE SEQUENCE</scope>
</reference>
<organism evidence="1">
    <name type="scientific">Anguilla anguilla</name>
    <name type="common">European freshwater eel</name>
    <name type="synonym">Muraena anguilla</name>
    <dbReference type="NCBI Taxonomy" id="7936"/>
    <lineage>
        <taxon>Eukaryota</taxon>
        <taxon>Metazoa</taxon>
        <taxon>Chordata</taxon>
        <taxon>Craniata</taxon>
        <taxon>Vertebrata</taxon>
        <taxon>Euteleostomi</taxon>
        <taxon>Actinopterygii</taxon>
        <taxon>Neopterygii</taxon>
        <taxon>Teleostei</taxon>
        <taxon>Anguilliformes</taxon>
        <taxon>Anguillidae</taxon>
        <taxon>Anguilla</taxon>
    </lineage>
</organism>
<evidence type="ECO:0000313" key="1">
    <source>
        <dbReference type="EMBL" id="JAH32940.1"/>
    </source>
</evidence>
<sequence>MPCTADFSGKGQVEQREAKMTNVLQGEKRWTLIHFDNFLSRTHFHKWENVC</sequence>
<dbReference type="AlphaFoldDB" id="A0A0E9RX38"/>
<proteinExistence type="predicted"/>
<name>A0A0E9RX38_ANGAN</name>
<reference evidence="1" key="1">
    <citation type="submission" date="2014-11" db="EMBL/GenBank/DDBJ databases">
        <authorList>
            <person name="Amaro Gonzalez C."/>
        </authorList>
    </citation>
    <scope>NUCLEOTIDE SEQUENCE</scope>
</reference>